<dbReference type="SUPFAM" id="SSF51412">
    <property type="entry name" value="Inosine monophosphate dehydrogenase (IMPDH)"/>
    <property type="match status" value="1"/>
</dbReference>
<protein>
    <recommendedName>
        <fullName evidence="5">Nitronate monooxygenase domain-containing protein</fullName>
    </recommendedName>
</protein>
<keyword evidence="1" id="KW-0285">Flavoprotein</keyword>
<keyword evidence="2" id="KW-0288">FMN</keyword>
<dbReference type="PANTHER" id="PTHR32332">
    <property type="entry name" value="2-NITROPROPANE DIOXYGENASE"/>
    <property type="match status" value="1"/>
</dbReference>
<evidence type="ECO:0000313" key="4">
    <source>
        <dbReference type="EMBL" id="CAD9684755.1"/>
    </source>
</evidence>
<dbReference type="Gene3D" id="3.20.20.70">
    <property type="entry name" value="Aldolase class I"/>
    <property type="match status" value="1"/>
</dbReference>
<dbReference type="AlphaFoldDB" id="A0A7S2RZ27"/>
<dbReference type="InterPro" id="IPR013785">
    <property type="entry name" value="Aldolase_TIM"/>
</dbReference>
<dbReference type="Pfam" id="PF03060">
    <property type="entry name" value="NMO"/>
    <property type="match status" value="1"/>
</dbReference>
<evidence type="ECO:0000256" key="1">
    <source>
        <dbReference type="ARBA" id="ARBA00022630"/>
    </source>
</evidence>
<organism evidence="4">
    <name type="scientific">Mucochytrium quahogii</name>
    <dbReference type="NCBI Taxonomy" id="96639"/>
    <lineage>
        <taxon>Eukaryota</taxon>
        <taxon>Sar</taxon>
        <taxon>Stramenopiles</taxon>
        <taxon>Bigyra</taxon>
        <taxon>Labyrinthulomycetes</taxon>
        <taxon>Thraustochytrida</taxon>
        <taxon>Thraustochytriidae</taxon>
        <taxon>Mucochytrium</taxon>
    </lineage>
</organism>
<evidence type="ECO:0000256" key="3">
    <source>
        <dbReference type="ARBA" id="ARBA00023002"/>
    </source>
</evidence>
<gene>
    <name evidence="4" type="ORF">QSP1433_LOCUS8551</name>
</gene>
<dbReference type="PANTHER" id="PTHR32332:SF20">
    <property type="entry name" value="2-NITROPROPANE DIOXYGENASE-LIKE PROTEIN"/>
    <property type="match status" value="1"/>
</dbReference>
<sequence>MVIQTKLTEILGIKHPIVQGGMHYVGYAEMASAVSNAGGLGIITGLTQPDPESLRKEIQKCKKMTDKPFGVNLTILPALIPADYDAYMNVICSERVAVIEITGGSPRKYMKQLKEAGVKVIHKSATIKHALKAQADGVDIIEIAGCEGAIAGRSSKDDTGTWVILAKALNTLTTPVIVSGASATGRQLAAAIAMGAHGITMGTRFLCTKECPIKTSIKERLVESSMSDTTLVLRSFNNSTRVYKNDVAREILRIEEEAQGDFSKIQHLAKGERGRVMFQETGDWNDAMWSCGQSVGLIDDIPTCKELVERLVNEAATHLRKAAACTHSKL</sequence>
<proteinExistence type="predicted"/>
<dbReference type="CDD" id="cd04730">
    <property type="entry name" value="NPD_like"/>
    <property type="match status" value="1"/>
</dbReference>
<keyword evidence="3" id="KW-0560">Oxidoreductase</keyword>
<dbReference type="InterPro" id="IPR004136">
    <property type="entry name" value="NMO"/>
</dbReference>
<reference evidence="4" key="1">
    <citation type="submission" date="2021-01" db="EMBL/GenBank/DDBJ databases">
        <authorList>
            <person name="Corre E."/>
            <person name="Pelletier E."/>
            <person name="Niang G."/>
            <person name="Scheremetjew M."/>
            <person name="Finn R."/>
            <person name="Kale V."/>
            <person name="Holt S."/>
            <person name="Cochrane G."/>
            <person name="Meng A."/>
            <person name="Brown T."/>
            <person name="Cohen L."/>
        </authorList>
    </citation>
    <scope>NUCLEOTIDE SEQUENCE</scope>
    <source>
        <strain evidence="4">NY070348D</strain>
    </source>
</reference>
<dbReference type="GO" id="GO:0018580">
    <property type="term" value="F:nitronate monooxygenase activity"/>
    <property type="evidence" value="ECO:0007669"/>
    <property type="project" value="InterPro"/>
</dbReference>
<accession>A0A7S2RZ27</accession>
<name>A0A7S2RZ27_9STRA</name>
<dbReference type="EMBL" id="HBHK01013612">
    <property type="protein sequence ID" value="CAD9684755.1"/>
    <property type="molecule type" value="Transcribed_RNA"/>
</dbReference>
<evidence type="ECO:0008006" key="5">
    <source>
        <dbReference type="Google" id="ProtNLM"/>
    </source>
</evidence>
<evidence type="ECO:0000256" key="2">
    <source>
        <dbReference type="ARBA" id="ARBA00022643"/>
    </source>
</evidence>